<protein>
    <recommendedName>
        <fullName evidence="1">Ubiquinone biosynthesis accessory factor UbiT</fullName>
    </recommendedName>
</protein>
<comment type="similarity">
    <text evidence="1">Belongs to the UbiT family.</text>
</comment>
<dbReference type="EMBL" id="WKJJ01000004">
    <property type="protein sequence ID" value="MRV71812.1"/>
    <property type="molecule type" value="Genomic_DNA"/>
</dbReference>
<comment type="caution">
    <text evidence="3">The sequence shown here is derived from an EMBL/GenBank/DDBJ whole genome shotgun (WGS) entry which is preliminary data.</text>
</comment>
<evidence type="ECO:0000313" key="4">
    <source>
        <dbReference type="Proteomes" id="UP000446768"/>
    </source>
</evidence>
<dbReference type="GO" id="GO:0006744">
    <property type="term" value="P:ubiquinone biosynthetic process"/>
    <property type="evidence" value="ECO:0007669"/>
    <property type="project" value="UniProtKB-UniRule"/>
</dbReference>
<dbReference type="Pfam" id="PF02036">
    <property type="entry name" value="SCP2"/>
    <property type="match status" value="1"/>
</dbReference>
<accession>A0A7X2ILM5</accession>
<dbReference type="UniPathway" id="UPA00232"/>
<evidence type="ECO:0000259" key="2">
    <source>
        <dbReference type="Pfam" id="PF02036"/>
    </source>
</evidence>
<evidence type="ECO:0000313" key="3">
    <source>
        <dbReference type="EMBL" id="MRV71812.1"/>
    </source>
</evidence>
<dbReference type="InterPro" id="IPR036527">
    <property type="entry name" value="SCP2_sterol-bd_dom_sf"/>
</dbReference>
<feature type="domain" description="SCP2" evidence="2">
    <location>
        <begin position="44"/>
        <end position="127"/>
    </location>
</feature>
<proteinExistence type="inferred from homology"/>
<dbReference type="Proteomes" id="UP000446768">
    <property type="component" value="Unassembled WGS sequence"/>
</dbReference>
<dbReference type="HAMAP" id="MF_02231">
    <property type="entry name" value="UbiT"/>
    <property type="match status" value="1"/>
</dbReference>
<comment type="pathway">
    <text evidence="1">Cofactor biosynthesis; ubiquinone biosynthesis.</text>
</comment>
<dbReference type="AlphaFoldDB" id="A0A7X2ILM5"/>
<reference evidence="3 4" key="1">
    <citation type="submission" date="2019-11" db="EMBL/GenBank/DDBJ databases">
        <title>Novel species isolated from a subtropical stream in China.</title>
        <authorList>
            <person name="Lu H."/>
        </authorList>
    </citation>
    <scope>NUCLEOTIDE SEQUENCE [LARGE SCALE GENOMIC DNA]</scope>
    <source>
        <strain evidence="3 4">FT92W</strain>
    </source>
</reference>
<gene>
    <name evidence="1" type="primary">ubiT</name>
    <name evidence="3" type="ORF">GJ700_08725</name>
</gene>
<dbReference type="InterPro" id="IPR016830">
    <property type="entry name" value="UbiT"/>
</dbReference>
<keyword evidence="4" id="KW-1185">Reference proteome</keyword>
<comment type="function">
    <text evidence="1">Required for O(2)-independent ubiquinone (coenzyme Q) biosynthesis. Likely functions as an accessory factor.</text>
</comment>
<keyword evidence="1" id="KW-0831">Ubiquinone biosynthesis</keyword>
<sequence length="150" mass="16275">MAHPGFPPPLAAVLGRLPPYPGSMLFAAALNLVVRPHLPDDVKASLQGRTLRIAVTDARVAFDFTWRQGGFCALPRGAGTDLEIAAGAGDFVALARREEDPDTLFFSRRLVMSGDTELGLLVKNTLDAMDTPLPQSLRAALSHWLRRTTR</sequence>
<evidence type="ECO:0000256" key="1">
    <source>
        <dbReference type="HAMAP-Rule" id="MF_02231"/>
    </source>
</evidence>
<dbReference type="SUPFAM" id="SSF55718">
    <property type="entry name" value="SCP-like"/>
    <property type="match status" value="1"/>
</dbReference>
<name>A0A7X2ILM5_9BURK</name>
<organism evidence="3 4">
    <name type="scientific">Pseudoduganella rivuli</name>
    <dbReference type="NCBI Taxonomy" id="2666085"/>
    <lineage>
        <taxon>Bacteria</taxon>
        <taxon>Pseudomonadati</taxon>
        <taxon>Pseudomonadota</taxon>
        <taxon>Betaproteobacteria</taxon>
        <taxon>Burkholderiales</taxon>
        <taxon>Oxalobacteraceae</taxon>
        <taxon>Telluria group</taxon>
        <taxon>Pseudoduganella</taxon>
    </lineage>
</organism>
<dbReference type="InterPro" id="IPR003033">
    <property type="entry name" value="SCP2_sterol-bd_dom"/>
</dbReference>